<evidence type="ECO:0000256" key="3">
    <source>
        <dbReference type="ARBA" id="ARBA00023269"/>
    </source>
</evidence>
<keyword evidence="3" id="KW-0238">DNA-binding</keyword>
<organism evidence="7 8">
    <name type="scientific">Glonium stellatum</name>
    <dbReference type="NCBI Taxonomy" id="574774"/>
    <lineage>
        <taxon>Eukaryota</taxon>
        <taxon>Fungi</taxon>
        <taxon>Dikarya</taxon>
        <taxon>Ascomycota</taxon>
        <taxon>Pezizomycotina</taxon>
        <taxon>Dothideomycetes</taxon>
        <taxon>Pleosporomycetidae</taxon>
        <taxon>Gloniales</taxon>
        <taxon>Gloniaceae</taxon>
        <taxon>Glonium</taxon>
    </lineage>
</organism>
<protein>
    <submittedName>
        <fullName evidence="7">Uncharacterized protein</fullName>
    </submittedName>
</protein>
<dbReference type="PROSITE" id="PS50234">
    <property type="entry name" value="VWFA"/>
    <property type="match status" value="1"/>
</dbReference>
<dbReference type="InterPro" id="IPR000164">
    <property type="entry name" value="Histone_H3/CENP-A"/>
</dbReference>
<keyword evidence="8" id="KW-1185">Reference proteome</keyword>
<dbReference type="Pfam" id="PF08487">
    <property type="entry name" value="VIT"/>
    <property type="match status" value="1"/>
</dbReference>
<dbReference type="SMART" id="SM00609">
    <property type="entry name" value="VIT"/>
    <property type="match status" value="1"/>
</dbReference>
<gene>
    <name evidence="7" type="ORF">AOQ84DRAFT_389365</name>
</gene>
<evidence type="ECO:0000313" key="7">
    <source>
        <dbReference type="EMBL" id="OCL07675.1"/>
    </source>
</evidence>
<dbReference type="InterPro" id="IPR002035">
    <property type="entry name" value="VWF_A"/>
</dbReference>
<keyword evidence="2" id="KW-0158">Chromosome</keyword>
<dbReference type="AlphaFoldDB" id="A0A8E2EZ96"/>
<feature type="region of interest" description="Disordered" evidence="4">
    <location>
        <begin position="500"/>
        <end position="525"/>
    </location>
</feature>
<dbReference type="GO" id="GO:0000786">
    <property type="term" value="C:nucleosome"/>
    <property type="evidence" value="ECO:0007669"/>
    <property type="project" value="UniProtKB-KW"/>
</dbReference>
<accession>A0A8E2EZ96</accession>
<feature type="domain" description="VWFA" evidence="5">
    <location>
        <begin position="296"/>
        <end position="464"/>
    </location>
</feature>
<dbReference type="OrthoDB" id="1729737at2759"/>
<evidence type="ECO:0000259" key="6">
    <source>
        <dbReference type="PROSITE" id="PS51468"/>
    </source>
</evidence>
<dbReference type="Proteomes" id="UP000250140">
    <property type="component" value="Unassembled WGS sequence"/>
</dbReference>
<dbReference type="PROSITE" id="PS51468">
    <property type="entry name" value="VIT"/>
    <property type="match status" value="1"/>
</dbReference>
<dbReference type="PRINTS" id="PR00622">
    <property type="entry name" value="HISTONEH3"/>
</dbReference>
<evidence type="ECO:0000256" key="4">
    <source>
        <dbReference type="SAM" id="MobiDB-lite"/>
    </source>
</evidence>
<feature type="domain" description="VIT" evidence="6">
    <location>
        <begin position="19"/>
        <end position="151"/>
    </location>
</feature>
<dbReference type="SMART" id="SM00327">
    <property type="entry name" value="VWA"/>
    <property type="match status" value="1"/>
</dbReference>
<dbReference type="EMBL" id="KV749817">
    <property type="protein sequence ID" value="OCL07675.1"/>
    <property type="molecule type" value="Genomic_DNA"/>
</dbReference>
<dbReference type="Gene3D" id="3.40.50.410">
    <property type="entry name" value="von Willebrand factor, type A domain"/>
    <property type="match status" value="1"/>
</dbReference>
<reference evidence="7 8" key="1">
    <citation type="journal article" date="2016" name="Nat. Commun.">
        <title>Ectomycorrhizal ecology is imprinted in the genome of the dominant symbiotic fungus Cenococcum geophilum.</title>
        <authorList>
            <consortium name="DOE Joint Genome Institute"/>
            <person name="Peter M."/>
            <person name="Kohler A."/>
            <person name="Ohm R.A."/>
            <person name="Kuo A."/>
            <person name="Krutzmann J."/>
            <person name="Morin E."/>
            <person name="Arend M."/>
            <person name="Barry K.W."/>
            <person name="Binder M."/>
            <person name="Choi C."/>
            <person name="Clum A."/>
            <person name="Copeland A."/>
            <person name="Grisel N."/>
            <person name="Haridas S."/>
            <person name="Kipfer T."/>
            <person name="LaButti K."/>
            <person name="Lindquist E."/>
            <person name="Lipzen A."/>
            <person name="Maire R."/>
            <person name="Meier B."/>
            <person name="Mihaltcheva S."/>
            <person name="Molinier V."/>
            <person name="Murat C."/>
            <person name="Poggeler S."/>
            <person name="Quandt C.A."/>
            <person name="Sperisen C."/>
            <person name="Tritt A."/>
            <person name="Tisserant E."/>
            <person name="Crous P.W."/>
            <person name="Henrissat B."/>
            <person name="Nehls U."/>
            <person name="Egli S."/>
            <person name="Spatafora J.W."/>
            <person name="Grigoriev I.V."/>
            <person name="Martin F.M."/>
        </authorList>
    </citation>
    <scope>NUCLEOTIDE SEQUENCE [LARGE SCALE GENOMIC DNA]</scope>
    <source>
        <strain evidence="7 8">CBS 207.34</strain>
    </source>
</reference>
<feature type="compositionally biased region" description="Low complexity" evidence="4">
    <location>
        <begin position="779"/>
        <end position="801"/>
    </location>
</feature>
<dbReference type="InterPro" id="IPR036465">
    <property type="entry name" value="vWFA_dom_sf"/>
</dbReference>
<feature type="compositionally biased region" description="Polar residues" evidence="4">
    <location>
        <begin position="741"/>
        <end position="758"/>
    </location>
</feature>
<keyword evidence="3" id="KW-0544">Nucleosome core</keyword>
<proteinExistence type="predicted"/>
<dbReference type="PANTHER" id="PTHR45737">
    <property type="entry name" value="VON WILLEBRAND FACTOR A DOMAIN-CONTAINING PROTEIN 5A"/>
    <property type="match status" value="1"/>
</dbReference>
<dbReference type="SUPFAM" id="SSF53300">
    <property type="entry name" value="vWA-like"/>
    <property type="match status" value="1"/>
</dbReference>
<dbReference type="GO" id="GO:0030527">
    <property type="term" value="F:structural constituent of chromatin"/>
    <property type="evidence" value="ECO:0007669"/>
    <property type="project" value="InterPro"/>
</dbReference>
<evidence type="ECO:0000313" key="8">
    <source>
        <dbReference type="Proteomes" id="UP000250140"/>
    </source>
</evidence>
<dbReference type="GO" id="GO:0003677">
    <property type="term" value="F:DNA binding"/>
    <property type="evidence" value="ECO:0007669"/>
    <property type="project" value="InterPro"/>
</dbReference>
<evidence type="ECO:0000259" key="5">
    <source>
        <dbReference type="PROSITE" id="PS50234"/>
    </source>
</evidence>
<dbReference type="InterPro" id="IPR013694">
    <property type="entry name" value="VIT"/>
</dbReference>
<name>A0A8E2EZ96_9PEZI</name>
<dbReference type="PANTHER" id="PTHR45737:SF6">
    <property type="entry name" value="VON WILLEBRAND FACTOR A DOMAIN-CONTAINING PROTEIN 5A"/>
    <property type="match status" value="1"/>
</dbReference>
<comment type="subcellular location">
    <subcellularLocation>
        <location evidence="1">Chromosome</location>
    </subcellularLocation>
</comment>
<feature type="region of interest" description="Disordered" evidence="4">
    <location>
        <begin position="734"/>
        <end position="808"/>
    </location>
</feature>
<evidence type="ECO:0000256" key="1">
    <source>
        <dbReference type="ARBA" id="ARBA00004286"/>
    </source>
</evidence>
<evidence type="ECO:0000256" key="2">
    <source>
        <dbReference type="ARBA" id="ARBA00022454"/>
    </source>
</evidence>
<dbReference type="Pfam" id="PF13768">
    <property type="entry name" value="VWA_3"/>
    <property type="match status" value="1"/>
</dbReference>
<sequence>MAHLRNHAGRPGHKCCCYSSEVAKIGNPMPTYLPQIRLNAHTTIFSTASRTTLTQTFVNPSADKPLEDITYMFPLYEGISIVDFKFKVGERTIYGLVKEKEEAKAAYQSAVNRREKAGLLEQASQSADVFTTRIGNVPEGAEVIVTITYVEELKHDAEVDGIRFMLPTVVAPRYGSHPDELLGIPPGVDGSISLTVDIILGDENPIQKIQSPTHPIGVSMGTVSTSSLEENPSTTKGSVTLALGTAHLDEDFVLQIVARDIGQPKAILEMHPSLKNQRALMTTLVPKFALKQSKPEIIFIADRSGSMEDHIPTLISALQVFLKSLPVGTLFNICSFGARHEFLWPKSKAYNKSTLGKAIQYVDSFSANFGGTETFAAVEAAFKSRQKGLPTEIILLTDGDIWAQNQLFELIREEAKDGSARVFPLGLGKSVSSALVHGIARAGNGFAQMVADNEQLDKKIVRMLKAALTPHIDDYALEIKYQDDAVDRVSDSLRVRLSFGESDNQQAADEQAPEEEDACRHSLRSKGKRKKAISLYDEDAMERTEKAQKELQSSSTRLPKITLPKIIQTPHKIPPLYSFSRTCVYLLMSPDTADRTPVSVTFKAMSPEGPLELEIPVQTLDTPSETIHQLAARKATQELEEGQGWICEAIDEDGGLIKNKYSSIFEEIQQRETVRLGVHFQVGGKHCSFVAVEANEAEIVARRKRVVDNAGDQNSGEDAEGFVMIDYVEISNKTPVDMDSHSSTPVKRFTRTNQTARKSTGGKAPRMQLASNGARKSAPQPISLPSPSYSPTSPRYSPTGGPEDDEEEEAMGFGLFANPPGLLGSPGSVLLRKKRKINPNEGRTDSGQKSTPLQHLVSMQSFDGYWGGDGLEFTEMGIDRDVVGSFGEKIAKALPQVKDKDTIERILATTLVIAYLEKRVSQDRDIWELLVDKARSWLDEVCSSEGLDVIYREAAGLV</sequence>